<dbReference type="EMBL" id="CABVIC010000003">
    <property type="protein sequence ID" value="VVP08010.1"/>
    <property type="molecule type" value="Genomic_DNA"/>
</dbReference>
<reference evidence="1 2" key="1">
    <citation type="submission" date="2019-09" db="EMBL/GenBank/DDBJ databases">
        <authorList>
            <person name="Chandra G."/>
            <person name="Truman W A."/>
        </authorList>
    </citation>
    <scope>NUCLEOTIDE SEQUENCE [LARGE SCALE GENOMIC DNA]</scope>
    <source>
        <strain evidence="1">PS847</strain>
    </source>
</reference>
<organism evidence="1 2">
    <name type="scientific">Pseudomonas fluorescens</name>
    <dbReference type="NCBI Taxonomy" id="294"/>
    <lineage>
        <taxon>Bacteria</taxon>
        <taxon>Pseudomonadati</taxon>
        <taxon>Pseudomonadota</taxon>
        <taxon>Gammaproteobacteria</taxon>
        <taxon>Pseudomonadales</taxon>
        <taxon>Pseudomonadaceae</taxon>
        <taxon>Pseudomonas</taxon>
    </lineage>
</organism>
<name>A0A5E7L1J0_PSEFL</name>
<sequence length="398" mass="44752">MYLTIMKPEVLQDVALLGRGLWIVEGPDGPALVFKAGKEFILAAREKRELKFYLAPYECDEAQGLTLLTACFDDPISPLTVKTPLMGSDPFTEGLKSLPDRFSVCFFDEHNRELLSSTAHASLEGIRKYAKAVNPLGKEHWHLMMEQADHWFSFTTREDDSRAVTLTLLEDLFPSDFLITDLTRQGFQGSRGFSNTHLERPEPGHLQELDIIYLLQRAYSAEQIIHGPVKVADGEELTDAVVLGTEVTLLLQAKDSPNTAEMMGTKLERKRKKALSQLKGGLSQLRGAVSTIEREGNPALRLVDGTPLKIDLAARPLVGVVVVKELFSDTYEEYGAMILDFMDDVGVRVLAFDYNEFEVMTRHCPSEQALLSAFWQISECAVEQRIYPRLRFTELPPR</sequence>
<dbReference type="Proteomes" id="UP000326067">
    <property type="component" value="Unassembled WGS sequence"/>
</dbReference>
<dbReference type="AlphaFoldDB" id="A0A5E7L1J0"/>
<proteinExistence type="predicted"/>
<protein>
    <submittedName>
        <fullName evidence="1">Uncharacterized protein</fullName>
    </submittedName>
</protein>
<dbReference type="RefSeq" id="WP_224787271.1">
    <property type="nucleotide sequence ID" value="NZ_CABVIC010000003.1"/>
</dbReference>
<accession>A0A5E7L1J0</accession>
<gene>
    <name evidence="1" type="ORF">PS847_03177</name>
</gene>
<evidence type="ECO:0000313" key="1">
    <source>
        <dbReference type="EMBL" id="VVP08010.1"/>
    </source>
</evidence>
<evidence type="ECO:0000313" key="2">
    <source>
        <dbReference type="Proteomes" id="UP000326067"/>
    </source>
</evidence>